<evidence type="ECO:0000313" key="2">
    <source>
        <dbReference type="Proteomes" id="UP001432180"/>
    </source>
</evidence>
<evidence type="ECO:0000313" key="1">
    <source>
        <dbReference type="EMBL" id="WPL17357.1"/>
    </source>
</evidence>
<dbReference type="InterPro" id="IPR029063">
    <property type="entry name" value="SAM-dependent_MTases_sf"/>
</dbReference>
<gene>
    <name evidence="1" type="ORF">Thiowin_02364</name>
</gene>
<proteinExistence type="predicted"/>
<protein>
    <submittedName>
        <fullName evidence="1">Uncharacterized protein</fullName>
    </submittedName>
</protein>
<accession>A0ABZ0S8W2</accession>
<reference evidence="1 2" key="1">
    <citation type="journal article" date="2023" name="Microorganisms">
        <title>Thiorhodovibrio frisius and Trv. litoralis spp. nov., Two Novel Members from a Clade of Fastidious Purple Sulfur Bacteria That Exhibit Unique Red-Shifted Light-Harvesting Capabilities.</title>
        <authorList>
            <person name="Methner A."/>
            <person name="Kuzyk S.B."/>
            <person name="Petersen J."/>
            <person name="Bauer S."/>
            <person name="Brinkmann H."/>
            <person name="Sichau K."/>
            <person name="Wanner G."/>
            <person name="Wolf J."/>
            <person name="Neumann-Schaal M."/>
            <person name="Henke P."/>
            <person name="Tank M."/>
            <person name="Sproer C."/>
            <person name="Bunk B."/>
            <person name="Overmann J."/>
        </authorList>
    </citation>
    <scope>NUCLEOTIDE SEQUENCE [LARGE SCALE GENOMIC DNA]</scope>
    <source>
        <strain evidence="1 2">DSM 6702</strain>
    </source>
</reference>
<name>A0ABZ0S8W2_9GAMM</name>
<organism evidence="1 2">
    <name type="scientific">Thiorhodovibrio winogradskyi</name>
    <dbReference type="NCBI Taxonomy" id="77007"/>
    <lineage>
        <taxon>Bacteria</taxon>
        <taxon>Pseudomonadati</taxon>
        <taxon>Pseudomonadota</taxon>
        <taxon>Gammaproteobacteria</taxon>
        <taxon>Chromatiales</taxon>
        <taxon>Chromatiaceae</taxon>
        <taxon>Thiorhodovibrio</taxon>
    </lineage>
</organism>
<dbReference type="Gene3D" id="3.40.50.150">
    <property type="entry name" value="Vaccinia Virus protein VP39"/>
    <property type="match status" value="1"/>
</dbReference>
<dbReference type="RefSeq" id="WP_328987867.1">
    <property type="nucleotide sequence ID" value="NZ_CP121472.1"/>
</dbReference>
<dbReference type="Proteomes" id="UP001432180">
    <property type="component" value="Chromosome"/>
</dbReference>
<sequence>MWDLLLHGFTPAQLAFRSGGLPCAKLLYTLKLLRDAFAGLEILRLAEYQSELREGTGHVGQAALIDLVARKPLADATSA</sequence>
<keyword evidence="2" id="KW-1185">Reference proteome</keyword>
<dbReference type="EMBL" id="CP121472">
    <property type="protein sequence ID" value="WPL17357.1"/>
    <property type="molecule type" value="Genomic_DNA"/>
</dbReference>